<feature type="region of interest" description="Disordered" evidence="2">
    <location>
        <begin position="421"/>
        <end position="440"/>
    </location>
</feature>
<dbReference type="Gene3D" id="2.120.10.80">
    <property type="entry name" value="Kelch-type beta propeller"/>
    <property type="match status" value="1"/>
</dbReference>
<evidence type="ECO:0000313" key="4">
    <source>
        <dbReference type="Proteomes" id="UP000193560"/>
    </source>
</evidence>
<dbReference type="STRING" id="90262.A0A1X2IWZ0"/>
<evidence type="ECO:0000256" key="2">
    <source>
        <dbReference type="SAM" id="MobiDB-lite"/>
    </source>
</evidence>
<dbReference type="InterPro" id="IPR015915">
    <property type="entry name" value="Kelch-typ_b-propeller"/>
</dbReference>
<feature type="region of interest" description="Disordered" evidence="2">
    <location>
        <begin position="227"/>
        <end position="287"/>
    </location>
</feature>
<evidence type="ECO:0000256" key="1">
    <source>
        <dbReference type="SAM" id="Coils"/>
    </source>
</evidence>
<gene>
    <name evidence="3" type="ORF">BCR42DRAFT_127097</name>
</gene>
<keyword evidence="4" id="KW-1185">Reference proteome</keyword>
<feature type="compositionally biased region" description="Acidic residues" evidence="2">
    <location>
        <begin position="421"/>
        <end position="431"/>
    </location>
</feature>
<feature type="compositionally biased region" description="Low complexity" evidence="2">
    <location>
        <begin position="174"/>
        <end position="191"/>
    </location>
</feature>
<name>A0A1X2IWZ0_9FUNG</name>
<feature type="compositionally biased region" description="Polar residues" evidence="2">
    <location>
        <begin position="331"/>
        <end position="343"/>
    </location>
</feature>
<dbReference type="PANTHER" id="PTHR23244:SF456">
    <property type="entry name" value="MULTIPLE EPIDERMAL GROWTH FACTOR-LIKE DOMAINS PROTEIN 8"/>
    <property type="match status" value="1"/>
</dbReference>
<feature type="coiled-coil region" evidence="1">
    <location>
        <begin position="628"/>
        <end position="691"/>
    </location>
</feature>
<dbReference type="EMBL" id="MCGE01000003">
    <property type="protein sequence ID" value="ORZ22981.1"/>
    <property type="molecule type" value="Genomic_DNA"/>
</dbReference>
<dbReference type="OrthoDB" id="45365at2759"/>
<feature type="compositionally biased region" description="Polar residues" evidence="2">
    <location>
        <begin position="231"/>
        <end position="281"/>
    </location>
</feature>
<dbReference type="GO" id="GO:0051285">
    <property type="term" value="C:cell cortex of cell tip"/>
    <property type="evidence" value="ECO:0007669"/>
    <property type="project" value="TreeGrafter"/>
</dbReference>
<proteinExistence type="predicted"/>
<dbReference type="PANTHER" id="PTHR23244">
    <property type="entry name" value="KELCH REPEAT DOMAIN"/>
    <property type="match status" value="1"/>
</dbReference>
<keyword evidence="1" id="KW-0175">Coiled coil</keyword>
<protein>
    <submittedName>
        <fullName evidence="3">Uncharacterized protein</fullName>
    </submittedName>
</protein>
<reference evidence="3 4" key="1">
    <citation type="submission" date="2016-07" db="EMBL/GenBank/DDBJ databases">
        <title>Pervasive Adenine N6-methylation of Active Genes in Fungi.</title>
        <authorList>
            <consortium name="DOE Joint Genome Institute"/>
            <person name="Mondo S.J."/>
            <person name="Dannebaum R.O."/>
            <person name="Kuo R.C."/>
            <person name="Labutti K."/>
            <person name="Haridas S."/>
            <person name="Kuo A."/>
            <person name="Salamov A."/>
            <person name="Ahrendt S.R."/>
            <person name="Lipzen A."/>
            <person name="Sullivan W."/>
            <person name="Andreopoulos W.B."/>
            <person name="Clum A."/>
            <person name="Lindquist E."/>
            <person name="Daum C."/>
            <person name="Ramamoorthy G.K."/>
            <person name="Gryganskyi A."/>
            <person name="Culley D."/>
            <person name="Magnuson J.K."/>
            <person name="James T.Y."/>
            <person name="O'Malley M.A."/>
            <person name="Stajich J.E."/>
            <person name="Spatafora J.W."/>
            <person name="Visel A."/>
            <person name="Grigoriev I.V."/>
        </authorList>
    </citation>
    <scope>NUCLEOTIDE SEQUENCE [LARGE SCALE GENOMIC DNA]</scope>
    <source>
        <strain evidence="3 4">NRRL 1336</strain>
    </source>
</reference>
<dbReference type="GO" id="GO:0061245">
    <property type="term" value="P:establishment or maintenance of bipolar cell polarity"/>
    <property type="evidence" value="ECO:0007669"/>
    <property type="project" value="TreeGrafter"/>
</dbReference>
<comment type="caution">
    <text evidence="3">The sequence shown here is derived from an EMBL/GenBank/DDBJ whole genome shotgun (WGS) entry which is preliminary data.</text>
</comment>
<accession>A0A1X2IWZ0</accession>
<feature type="region of interest" description="Disordered" evidence="2">
    <location>
        <begin position="166"/>
        <end position="205"/>
    </location>
</feature>
<dbReference type="Pfam" id="PF24681">
    <property type="entry name" value="Kelch_KLHDC2_KLHL20_DRC7"/>
    <property type="match status" value="1"/>
</dbReference>
<dbReference type="AlphaFoldDB" id="A0A1X2IWZ0"/>
<organism evidence="3 4">
    <name type="scientific">Absidia repens</name>
    <dbReference type="NCBI Taxonomy" id="90262"/>
    <lineage>
        <taxon>Eukaryota</taxon>
        <taxon>Fungi</taxon>
        <taxon>Fungi incertae sedis</taxon>
        <taxon>Mucoromycota</taxon>
        <taxon>Mucoromycotina</taxon>
        <taxon>Mucoromycetes</taxon>
        <taxon>Mucorales</taxon>
        <taxon>Cunninghamellaceae</taxon>
        <taxon>Absidia</taxon>
    </lineage>
</organism>
<dbReference type="SUPFAM" id="SSF117281">
    <property type="entry name" value="Kelch motif"/>
    <property type="match status" value="1"/>
</dbReference>
<sequence length="732" mass="82158">MRFSGKYGDWERITFLPGTAPLPRSNHCSVLFDEKIFIFGGGNKQQLFNDVWVYDIQQKTWECIETTGFIPSPRHYCSVSLINGVMYVHGGKDELGQDLHELYGFKIKNRCWYMFQNMGRAPSARFGHTMTPVGSKLYVIGGDHVNSATKGDDPLTIHILDNEKVSYPPEDTISPTSTTSTTFSQRRTSSPILPPGDRPPSISSNTTTTEILCQMSESTPVTSLALGSLTRPVSSRSTPMPTLAPRSTPSRSSSFQATPLVSPTCSSSQKQILSRPISSEKPSPMAPPGILTDVAKLRLSAQSNEKTTPNDDPYLHSPTNTATTLVPSNNLIPQHTHLSNDLSASPPIPHNEQSNTSMDYVNEESLLLQEIKSRDRTISEMKNKEHWWRTQVAKARGIGDQPMDTTADVVQQLHLMCFSDDTDTDGDDDNDDGHMSSSNGITDGRIKRLLFEQLVIAKAQARHIKRDIQATSKSVSMKLDHEDRIRKAALGEASHYKALCAALLLHQGKATTNNDGKENLLHRMENDDQLDGLGLYRAEQERRATRLKTNLDKVLQDNFAMKRELVTIHEESRANELQRYMVAKQLGEEHARAERTQAAYSAALKRLYMLQKRTHTDEQKHSVNQHHIKLLEDQLESIQHQLNDQQELKQNLALDDSVNLPASAEKNKDCIMEWESKNNEQQEIITTLKQQLAQATHLMRSLHTDLKKSTSDWSTVITNLKITKSEIESLST</sequence>
<feature type="region of interest" description="Disordered" evidence="2">
    <location>
        <begin position="331"/>
        <end position="354"/>
    </location>
</feature>
<dbReference type="Proteomes" id="UP000193560">
    <property type="component" value="Unassembled WGS sequence"/>
</dbReference>
<evidence type="ECO:0000313" key="3">
    <source>
        <dbReference type="EMBL" id="ORZ22981.1"/>
    </source>
</evidence>